<dbReference type="EMBL" id="BMNT01000076">
    <property type="protein sequence ID" value="GGL21080.1"/>
    <property type="molecule type" value="Genomic_DNA"/>
</dbReference>
<reference evidence="2" key="2">
    <citation type="submission" date="2020-09" db="EMBL/GenBank/DDBJ databases">
        <authorList>
            <person name="Sun Q."/>
            <person name="Ohkuma M."/>
        </authorList>
    </citation>
    <scope>NUCLEOTIDE SEQUENCE</scope>
    <source>
        <strain evidence="2">JCM 13064</strain>
    </source>
</reference>
<accession>A0A917VWE6</accession>
<name>A0A917VWE6_9ACTN</name>
<gene>
    <name evidence="2" type="ORF">GCM10007964_73810</name>
</gene>
<evidence type="ECO:0000313" key="2">
    <source>
        <dbReference type="EMBL" id="GGL21080.1"/>
    </source>
</evidence>
<feature type="region of interest" description="Disordered" evidence="1">
    <location>
        <begin position="10"/>
        <end position="33"/>
    </location>
</feature>
<dbReference type="RefSeq" id="WP_189167742.1">
    <property type="nucleotide sequence ID" value="NZ_BMNT01000076.1"/>
</dbReference>
<keyword evidence="3" id="KW-1185">Reference proteome</keyword>
<protein>
    <submittedName>
        <fullName evidence="2">Uncharacterized protein</fullName>
    </submittedName>
</protein>
<organism evidence="2 3">
    <name type="scientific">Sphaerisporangium melleum</name>
    <dbReference type="NCBI Taxonomy" id="321316"/>
    <lineage>
        <taxon>Bacteria</taxon>
        <taxon>Bacillati</taxon>
        <taxon>Actinomycetota</taxon>
        <taxon>Actinomycetes</taxon>
        <taxon>Streptosporangiales</taxon>
        <taxon>Streptosporangiaceae</taxon>
        <taxon>Sphaerisporangium</taxon>
    </lineage>
</organism>
<feature type="compositionally biased region" description="Basic residues" evidence="1">
    <location>
        <begin position="10"/>
        <end position="21"/>
    </location>
</feature>
<reference evidence="2" key="1">
    <citation type="journal article" date="2014" name="Int. J. Syst. Evol. Microbiol.">
        <title>Complete genome sequence of Corynebacterium casei LMG S-19264T (=DSM 44701T), isolated from a smear-ripened cheese.</title>
        <authorList>
            <consortium name="US DOE Joint Genome Institute (JGI-PGF)"/>
            <person name="Walter F."/>
            <person name="Albersmeier A."/>
            <person name="Kalinowski J."/>
            <person name="Ruckert C."/>
        </authorList>
    </citation>
    <scope>NUCLEOTIDE SEQUENCE</scope>
    <source>
        <strain evidence="2">JCM 13064</strain>
    </source>
</reference>
<proteinExistence type="predicted"/>
<evidence type="ECO:0000256" key="1">
    <source>
        <dbReference type="SAM" id="MobiDB-lite"/>
    </source>
</evidence>
<comment type="caution">
    <text evidence="2">The sequence shown here is derived from an EMBL/GenBank/DDBJ whole genome shotgun (WGS) entry which is preliminary data.</text>
</comment>
<evidence type="ECO:0000313" key="3">
    <source>
        <dbReference type="Proteomes" id="UP000645217"/>
    </source>
</evidence>
<dbReference type="AlphaFoldDB" id="A0A917VWE6"/>
<sequence>MVAYVVRGPARRALRRHRRKPGSGPSGNARGLAKIGREPLGLVMQRGDEQELEAQVFEIDGVHLRLPT</sequence>
<dbReference type="Proteomes" id="UP000645217">
    <property type="component" value="Unassembled WGS sequence"/>
</dbReference>